<gene>
    <name evidence="7" type="ORF">GCM10023205_81440</name>
</gene>
<evidence type="ECO:0000256" key="4">
    <source>
        <dbReference type="ARBA" id="ARBA00023136"/>
    </source>
</evidence>
<evidence type="ECO:0000313" key="7">
    <source>
        <dbReference type="EMBL" id="GAA4996012.1"/>
    </source>
</evidence>
<evidence type="ECO:0000259" key="6">
    <source>
        <dbReference type="Pfam" id="PF06305"/>
    </source>
</evidence>
<proteinExistence type="predicted"/>
<reference evidence="8" key="1">
    <citation type="journal article" date="2019" name="Int. J. Syst. Evol. Microbiol.">
        <title>The Global Catalogue of Microorganisms (GCM) 10K type strain sequencing project: providing services to taxonomists for standard genome sequencing and annotation.</title>
        <authorList>
            <consortium name="The Broad Institute Genomics Platform"/>
            <consortium name="The Broad Institute Genome Sequencing Center for Infectious Disease"/>
            <person name="Wu L."/>
            <person name="Ma J."/>
        </authorList>
    </citation>
    <scope>NUCLEOTIDE SEQUENCE [LARGE SCALE GENOMIC DNA]</scope>
    <source>
        <strain evidence="8">JCM 17986</strain>
    </source>
</reference>
<evidence type="ECO:0000256" key="3">
    <source>
        <dbReference type="ARBA" id="ARBA00022989"/>
    </source>
</evidence>
<dbReference type="Pfam" id="PF06305">
    <property type="entry name" value="LapA_dom"/>
    <property type="match status" value="1"/>
</dbReference>
<organism evidence="7 8">
    <name type="scientific">Yinghuangia aomiensis</name>
    <dbReference type="NCBI Taxonomy" id="676205"/>
    <lineage>
        <taxon>Bacteria</taxon>
        <taxon>Bacillati</taxon>
        <taxon>Actinomycetota</taxon>
        <taxon>Actinomycetes</taxon>
        <taxon>Kitasatosporales</taxon>
        <taxon>Streptomycetaceae</taxon>
        <taxon>Yinghuangia</taxon>
    </lineage>
</organism>
<evidence type="ECO:0000256" key="1">
    <source>
        <dbReference type="ARBA" id="ARBA00022475"/>
    </source>
</evidence>
<keyword evidence="4 5" id="KW-0472">Membrane</keyword>
<dbReference type="Proteomes" id="UP001500466">
    <property type="component" value="Unassembled WGS sequence"/>
</dbReference>
<dbReference type="RefSeq" id="WP_345680938.1">
    <property type="nucleotide sequence ID" value="NZ_BAABHS010000059.1"/>
</dbReference>
<evidence type="ECO:0000256" key="2">
    <source>
        <dbReference type="ARBA" id="ARBA00022692"/>
    </source>
</evidence>
<feature type="domain" description="Lipopolysaccharide assembly protein A" evidence="6">
    <location>
        <begin position="39"/>
        <end position="82"/>
    </location>
</feature>
<dbReference type="EMBL" id="BAABHS010000059">
    <property type="protein sequence ID" value="GAA4996012.1"/>
    <property type="molecule type" value="Genomic_DNA"/>
</dbReference>
<feature type="transmembrane region" description="Helical" evidence="5">
    <location>
        <begin position="58"/>
        <end position="78"/>
    </location>
</feature>
<keyword evidence="3 5" id="KW-1133">Transmembrane helix</keyword>
<evidence type="ECO:0000256" key="5">
    <source>
        <dbReference type="SAM" id="Phobius"/>
    </source>
</evidence>
<keyword evidence="1" id="KW-1003">Cell membrane</keyword>
<feature type="transmembrane region" description="Helical" evidence="5">
    <location>
        <begin position="21"/>
        <end position="38"/>
    </location>
</feature>
<evidence type="ECO:0000313" key="8">
    <source>
        <dbReference type="Proteomes" id="UP001500466"/>
    </source>
</evidence>
<protein>
    <recommendedName>
        <fullName evidence="6">Lipopolysaccharide assembly protein A domain-containing protein</fullName>
    </recommendedName>
</protein>
<name>A0ABP9IEJ9_9ACTN</name>
<keyword evidence="2 5" id="KW-0812">Transmembrane</keyword>
<sequence length="83" mass="9434">MSAQPVQPAQHAEHKRRGVTAKLVVAVLLTAVALIFIFQNTGSQEVHFLGWYFSMATWLWILVIFLLGAVVGSIFPWLRSRRR</sequence>
<keyword evidence="8" id="KW-1185">Reference proteome</keyword>
<comment type="caution">
    <text evidence="7">The sequence shown here is derived from an EMBL/GenBank/DDBJ whole genome shotgun (WGS) entry which is preliminary data.</text>
</comment>
<accession>A0ABP9IEJ9</accession>
<dbReference type="InterPro" id="IPR010445">
    <property type="entry name" value="LapA_dom"/>
</dbReference>